<gene>
    <name evidence="1" type="ORF">COA96_10685</name>
</gene>
<accession>A0A2A5AXJ5</accession>
<sequence length="280" mass="31842">MLSHLSWSRPQTGSRFLNDVLKSTQLPAAAVGNVYNFRSVDQFYFEQYIEEDFLAGHGLKEFDDFWQLPRTYIDDVNYRRGGWGAVSKLTLADGSSQKTYYVKRQENQFRYSLGRPLGALTYEHEVFAVLRNKSLHLAANNLVCWGVRRGADTTRGLIVSREIPAPSLSDIIASRPDWQALEPVLHRCGSQLLLMHQSAIQHGALYPKHIFLDLMSGDTQLIDFERARRRGSVRNAIKSDIKQLIKRLDGMPSRARSALLSAYIPDHTGLINELLSSRIH</sequence>
<dbReference type="Proteomes" id="UP000218327">
    <property type="component" value="Unassembled WGS sequence"/>
</dbReference>
<dbReference type="SUPFAM" id="SSF56112">
    <property type="entry name" value="Protein kinase-like (PK-like)"/>
    <property type="match status" value="1"/>
</dbReference>
<dbReference type="Pfam" id="PF06293">
    <property type="entry name" value="Kdo"/>
    <property type="match status" value="1"/>
</dbReference>
<comment type="caution">
    <text evidence="1">The sequence shown here is derived from an EMBL/GenBank/DDBJ whole genome shotgun (WGS) entry which is preliminary data.</text>
</comment>
<evidence type="ECO:0008006" key="3">
    <source>
        <dbReference type="Google" id="ProtNLM"/>
    </source>
</evidence>
<name>A0A2A5AXJ5_9GAMM</name>
<dbReference type="EMBL" id="NVVJ01000032">
    <property type="protein sequence ID" value="PCJ23945.1"/>
    <property type="molecule type" value="Genomic_DNA"/>
</dbReference>
<evidence type="ECO:0000313" key="2">
    <source>
        <dbReference type="Proteomes" id="UP000218327"/>
    </source>
</evidence>
<reference evidence="2" key="1">
    <citation type="submission" date="2017-08" db="EMBL/GenBank/DDBJ databases">
        <title>A dynamic microbial community with high functional redundancy inhabits the cold, oxic subseafloor aquifer.</title>
        <authorList>
            <person name="Tully B.J."/>
            <person name="Wheat C.G."/>
            <person name="Glazer B.T."/>
            <person name="Huber J.A."/>
        </authorList>
    </citation>
    <scope>NUCLEOTIDE SEQUENCE [LARGE SCALE GENOMIC DNA]</scope>
</reference>
<protein>
    <recommendedName>
        <fullName evidence="3">Protein kinase domain-containing protein</fullName>
    </recommendedName>
</protein>
<proteinExistence type="predicted"/>
<evidence type="ECO:0000313" key="1">
    <source>
        <dbReference type="EMBL" id="PCJ23945.1"/>
    </source>
</evidence>
<dbReference type="AlphaFoldDB" id="A0A2A5AXJ5"/>
<organism evidence="1 2">
    <name type="scientific">SAR86 cluster bacterium</name>
    <dbReference type="NCBI Taxonomy" id="2030880"/>
    <lineage>
        <taxon>Bacteria</taxon>
        <taxon>Pseudomonadati</taxon>
        <taxon>Pseudomonadota</taxon>
        <taxon>Gammaproteobacteria</taxon>
        <taxon>SAR86 cluster</taxon>
    </lineage>
</organism>
<dbReference type="InterPro" id="IPR011009">
    <property type="entry name" value="Kinase-like_dom_sf"/>
</dbReference>